<sequence>MEKMINYGIDLGTTNSAIAKFVKGEVEVFKNPLETGRETLPSVVYYKKDKVVVGTNARTYFERDGKNVFGSFKRKMGTTESFKVKSINQSKTPVELSAEILKELKGFVHSGETIEAAVITIPASFDVIQSNATKEAGYLAGFKQVILLQEPIAASLAYANKRKEKELENGQWLVYDLGGGTFDVALIKIKDGEMKVLDHEGDNYLGGADFDNLIVEKIVVPYLNKNFQFSDLENELKSASGKLNNVYYRLLKVAEDAKLSLSNRTSSEIEVRDISDDNDEEIDISIDITRSEFEGLIKESIDKTIDMIKKILVRNSLKSSDIQFTLMVGGSTFIPYVRKRVEELLQIPINCNIDPTTAIAIGAAYYAGTKEKIFEGDIKKKNISGLKVRLAYQKTTKEDEELLAVRIDGNIDGLFYQITRDDKGYDTGRKPLINRISEDLPLLKDSYNFFRLTILDSQNNVIETDSELIGIAQGKFNVAGQPLAHDICLERDSEPEMESKITKLELLFQKNTLLPQKITKSYVLNKSIIKGGEEKFIVNVLEGPETSLPEANQTIGYIEIDGRKVSRDILRGADIEVTLEMSESRDLRITVYIPMSDQQFTEVFNPSMRHLPVSKLQEEVQTLSGKLDSEIKEAVGREDYETAEELSTLKKQVEILVINSNNLTGDDVTDKKFQFEADKRKIAQEIDNATRDKRISLLKIKYNEEKEWCKEIVEENGNDHDHKLFREIVGREPAFLNSITPIKILEAIEEMTDLGFNILWKTPSFLEGRFQRLIEKPQLFNDQDQGKSLIEAGNLAIQNKNFDRLREINWGLISLLPKSAQQDAKTGKIGF</sequence>
<dbReference type="GO" id="GO:0005524">
    <property type="term" value="F:ATP binding"/>
    <property type="evidence" value="ECO:0007669"/>
    <property type="project" value="UniProtKB-KW"/>
</dbReference>
<evidence type="ECO:0000256" key="3">
    <source>
        <dbReference type="ARBA" id="ARBA00022840"/>
    </source>
</evidence>
<keyword evidence="2" id="KW-0547">Nucleotide-binding</keyword>
<accession>A0AAE6JKF8</accession>
<dbReference type="Proteomes" id="UP000250557">
    <property type="component" value="Chromosome"/>
</dbReference>
<protein>
    <submittedName>
        <fullName evidence="5">Hsp70 family protein</fullName>
    </submittedName>
</protein>
<dbReference type="EMBL" id="CP071880">
    <property type="protein sequence ID" value="QTE49790.1"/>
    <property type="molecule type" value="Genomic_DNA"/>
</dbReference>
<name>A0AAE6JKF8_9SPHI</name>
<keyword evidence="3" id="KW-0067">ATP-binding</keyword>
<evidence type="ECO:0000313" key="6">
    <source>
        <dbReference type="EMBL" id="QTE49790.1"/>
    </source>
</evidence>
<evidence type="ECO:0000313" key="5">
    <source>
        <dbReference type="EMBL" id="QEM07644.1"/>
    </source>
</evidence>
<dbReference type="SUPFAM" id="SSF100920">
    <property type="entry name" value="Heat shock protein 70kD (HSP70), peptide-binding domain"/>
    <property type="match status" value="1"/>
</dbReference>
<dbReference type="GO" id="GO:0140662">
    <property type="term" value="F:ATP-dependent protein folding chaperone"/>
    <property type="evidence" value="ECO:0007669"/>
    <property type="project" value="InterPro"/>
</dbReference>
<dbReference type="FunFam" id="3.90.640.10:FF:000003">
    <property type="entry name" value="Molecular chaperone DnaK"/>
    <property type="match status" value="1"/>
</dbReference>
<dbReference type="CDD" id="cd24029">
    <property type="entry name" value="ASKHA_NBD_HSP70_DnaK_HscA_HscC"/>
    <property type="match status" value="1"/>
</dbReference>
<organism evidence="5 7">
    <name type="scientific">Mucilaginibacter rubeus</name>
    <dbReference type="NCBI Taxonomy" id="2027860"/>
    <lineage>
        <taxon>Bacteria</taxon>
        <taxon>Pseudomonadati</taxon>
        <taxon>Bacteroidota</taxon>
        <taxon>Sphingobacteriia</taxon>
        <taxon>Sphingobacteriales</taxon>
        <taxon>Sphingobacteriaceae</taxon>
        <taxon>Mucilaginibacter</taxon>
    </lineage>
</organism>
<dbReference type="InterPro" id="IPR043129">
    <property type="entry name" value="ATPase_NBD"/>
</dbReference>
<dbReference type="Proteomes" id="UP000663940">
    <property type="component" value="Chromosome"/>
</dbReference>
<dbReference type="Pfam" id="PF00012">
    <property type="entry name" value="HSP70"/>
    <property type="match status" value="1"/>
</dbReference>
<reference evidence="6 8" key="2">
    <citation type="submission" date="2021-03" db="EMBL/GenBank/DDBJ databases">
        <title>Mucilaginibacter strains isolated from gold and copper mining confer multi heavy-metal resistance.</title>
        <authorList>
            <person name="Li Y."/>
        </authorList>
    </citation>
    <scope>NUCLEOTIDE SEQUENCE [LARGE SCALE GENOMIC DNA]</scope>
    <source>
        <strain evidence="6 8">P2-4</strain>
    </source>
</reference>
<dbReference type="EMBL" id="CP043451">
    <property type="protein sequence ID" value="QEM07644.1"/>
    <property type="molecule type" value="Genomic_DNA"/>
</dbReference>
<proteinExistence type="inferred from homology"/>
<evidence type="ECO:0000313" key="8">
    <source>
        <dbReference type="Proteomes" id="UP000663940"/>
    </source>
</evidence>
<evidence type="ECO:0000313" key="7">
    <source>
        <dbReference type="Proteomes" id="UP000250557"/>
    </source>
</evidence>
<evidence type="ECO:0000256" key="4">
    <source>
        <dbReference type="ARBA" id="ARBA00023186"/>
    </source>
</evidence>
<keyword evidence="8" id="KW-1185">Reference proteome</keyword>
<dbReference type="InterPro" id="IPR029047">
    <property type="entry name" value="HSP70_peptide-bd_sf"/>
</dbReference>
<dbReference type="PANTHER" id="PTHR19375">
    <property type="entry name" value="HEAT SHOCK PROTEIN 70KDA"/>
    <property type="match status" value="1"/>
</dbReference>
<comment type="similarity">
    <text evidence="1">Belongs to the heat shock protein 70 family.</text>
</comment>
<dbReference type="PROSITE" id="PS00297">
    <property type="entry name" value="HSP70_1"/>
    <property type="match status" value="1"/>
</dbReference>
<keyword evidence="4" id="KW-0143">Chaperone</keyword>
<dbReference type="InterPro" id="IPR013126">
    <property type="entry name" value="Hsp_70_fam"/>
</dbReference>
<dbReference type="RefSeq" id="WP_112653261.1">
    <property type="nucleotide sequence ID" value="NZ_CP043451.1"/>
</dbReference>
<dbReference type="PRINTS" id="PR00301">
    <property type="entry name" value="HEATSHOCK70"/>
</dbReference>
<dbReference type="Gene3D" id="3.30.420.40">
    <property type="match status" value="2"/>
</dbReference>
<reference evidence="5 7" key="1">
    <citation type="submission" date="2019-08" db="EMBL/GenBank/DDBJ databases">
        <title>Comparative genome analysis confer to the adaptation heavy metal polluted environment.</title>
        <authorList>
            <person name="Li Y."/>
        </authorList>
    </citation>
    <scope>NUCLEOTIDE SEQUENCE [LARGE SCALE GENOMIC DNA]</scope>
    <source>
        <strain evidence="5 7">P2</strain>
    </source>
</reference>
<dbReference type="SUPFAM" id="SSF53067">
    <property type="entry name" value="Actin-like ATPase domain"/>
    <property type="match status" value="2"/>
</dbReference>
<dbReference type="Gene3D" id="3.90.640.10">
    <property type="entry name" value="Actin, Chain A, domain 4"/>
    <property type="match status" value="1"/>
</dbReference>
<evidence type="ECO:0000256" key="1">
    <source>
        <dbReference type="ARBA" id="ARBA00007381"/>
    </source>
</evidence>
<evidence type="ECO:0000256" key="2">
    <source>
        <dbReference type="ARBA" id="ARBA00022741"/>
    </source>
</evidence>
<gene>
    <name evidence="5" type="ORF">DIU31_030630</name>
    <name evidence="6" type="ORF">J3L21_30385</name>
</gene>
<dbReference type="InterPro" id="IPR018181">
    <property type="entry name" value="Heat_shock_70_CS"/>
</dbReference>
<dbReference type="AlphaFoldDB" id="A0AAE6JKF8"/>